<dbReference type="InterPro" id="IPR002060">
    <property type="entry name" value="Squ/phyt_synthse"/>
</dbReference>
<dbReference type="SUPFAM" id="SSF48576">
    <property type="entry name" value="Terpenoid synthases"/>
    <property type="match status" value="1"/>
</dbReference>
<dbReference type="EMBL" id="MRYD01000184">
    <property type="protein sequence ID" value="OSZ57533.1"/>
    <property type="molecule type" value="Genomic_DNA"/>
</dbReference>
<name>A0ABX3YCR9_9ACTN</name>
<sequence>MTGTHTAHRDDPERATLDKAASENFPVAPFFLPRAWRTDLMAVYGFARLVDDIGDGDLAPGGADARLLGVSARDAEDRLVLLDAFEADLRRVFDGVPRHPLLRRLQPTVRRRSLTPEPFLGLIAANRQDQLVGRYETYDDLLAYCELSANPVGRLVLAVTGTATPERIRLSDAVCTALQIVEHLQDVAEDLRRDRIYLPAEDMKRFRVQEADLAAPSAGASVRALVAYEAQRARDLLNAGAPLVGSVHGRLRLLLAGFVAGGRAAVDAIAAADHDVLPGPPKPGKLRLLREVGVTLRGEG</sequence>
<dbReference type="SFLD" id="SFLDS00005">
    <property type="entry name" value="Isoprenoid_Synthase_Type_I"/>
    <property type="match status" value="1"/>
</dbReference>
<dbReference type="InterPro" id="IPR008949">
    <property type="entry name" value="Isoprenoid_synthase_dom_sf"/>
</dbReference>
<accession>A0ABX3YCR9</accession>
<dbReference type="InterPro" id="IPR017827">
    <property type="entry name" value="HSQ_synthase_HpnC"/>
</dbReference>
<dbReference type="SFLD" id="SFLDG01018">
    <property type="entry name" value="Squalene/Phytoene_Synthase_Lik"/>
    <property type="match status" value="1"/>
</dbReference>
<dbReference type="Pfam" id="PF00494">
    <property type="entry name" value="SQS_PSY"/>
    <property type="match status" value="1"/>
</dbReference>
<gene>
    <name evidence="1" type="ORF">OQI_26800</name>
</gene>
<reference evidence="1 2" key="1">
    <citation type="submission" date="2016-12" db="EMBL/GenBank/DDBJ databases">
        <title>Genome Mining:The Detection of Biosynthetic Gene Clusters to Aid in the Expression of Curamycin A produced by Streptomyces sp. strain CZA14.</title>
        <authorList>
            <person name="Durrell K.A."/>
            <person name="Kirby B.M."/>
            <person name="Khan W."/>
            <person name="Mthethwa T."/>
            <person name="Le Roes-Hill M."/>
        </authorList>
    </citation>
    <scope>NUCLEOTIDE SEQUENCE [LARGE SCALE GENOMIC DNA]</scope>
    <source>
        <strain evidence="1 2">CZA14</strain>
    </source>
</reference>
<dbReference type="InterPro" id="IPR033904">
    <property type="entry name" value="Trans_IPPS_HH"/>
</dbReference>
<organism evidence="1 2">
    <name type="scientific">Streptomyces pharetrae CZA14</name>
    <dbReference type="NCBI Taxonomy" id="1144883"/>
    <lineage>
        <taxon>Bacteria</taxon>
        <taxon>Bacillati</taxon>
        <taxon>Actinomycetota</taxon>
        <taxon>Actinomycetes</taxon>
        <taxon>Kitasatosporales</taxon>
        <taxon>Streptomycetaceae</taxon>
        <taxon>Streptomyces</taxon>
    </lineage>
</organism>
<dbReference type="NCBIfam" id="TIGR03464">
    <property type="entry name" value="HpnC"/>
    <property type="match status" value="1"/>
</dbReference>
<dbReference type="InterPro" id="IPR044843">
    <property type="entry name" value="Trans_IPPS_bact-type"/>
</dbReference>
<proteinExistence type="predicted"/>
<evidence type="ECO:0000313" key="1">
    <source>
        <dbReference type="EMBL" id="OSZ57533.1"/>
    </source>
</evidence>
<dbReference type="SFLD" id="SFLDG01212">
    <property type="entry name" value="Phytoene_synthase_like"/>
    <property type="match status" value="1"/>
</dbReference>
<comment type="caution">
    <text evidence="1">The sequence shown here is derived from an EMBL/GenBank/DDBJ whole genome shotgun (WGS) entry which is preliminary data.</text>
</comment>
<protein>
    <submittedName>
        <fullName evidence="1">Squalene synthase HpnC</fullName>
    </submittedName>
</protein>
<keyword evidence="2" id="KW-1185">Reference proteome</keyword>
<dbReference type="CDD" id="cd00683">
    <property type="entry name" value="Trans_IPPS_HH"/>
    <property type="match status" value="1"/>
</dbReference>
<dbReference type="Proteomes" id="UP000194266">
    <property type="component" value="Unassembled WGS sequence"/>
</dbReference>
<evidence type="ECO:0000313" key="2">
    <source>
        <dbReference type="Proteomes" id="UP000194266"/>
    </source>
</evidence>
<dbReference type="Gene3D" id="1.10.600.10">
    <property type="entry name" value="Farnesyl Diphosphate Synthase"/>
    <property type="match status" value="1"/>
</dbReference>
<dbReference type="RefSeq" id="WP_086171859.1">
    <property type="nucleotide sequence ID" value="NZ_MRYD01000184.1"/>
</dbReference>
<dbReference type="PANTHER" id="PTHR31480">
    <property type="entry name" value="BIFUNCTIONAL LYCOPENE CYCLASE/PHYTOENE SYNTHASE"/>
    <property type="match status" value="1"/>
</dbReference>